<dbReference type="SUPFAM" id="SSF52058">
    <property type="entry name" value="L domain-like"/>
    <property type="match status" value="2"/>
</dbReference>
<comment type="similarity">
    <text evidence="2">Belongs to the Toll-like receptor family.</text>
</comment>
<name>A0A8S3Q4Z8_MYTED</name>
<dbReference type="Gene3D" id="3.80.10.10">
    <property type="entry name" value="Ribonuclease Inhibitor"/>
    <property type="match status" value="2"/>
</dbReference>
<feature type="chain" id="PRO_5035750913" description="TIR domain-containing protein" evidence="8">
    <location>
        <begin position="24"/>
        <end position="721"/>
    </location>
</feature>
<evidence type="ECO:0000259" key="9">
    <source>
        <dbReference type="PROSITE" id="PS50104"/>
    </source>
</evidence>
<evidence type="ECO:0000256" key="8">
    <source>
        <dbReference type="SAM" id="SignalP"/>
    </source>
</evidence>
<dbReference type="PROSITE" id="PS50104">
    <property type="entry name" value="TIR"/>
    <property type="match status" value="1"/>
</dbReference>
<dbReference type="GO" id="GO:0038023">
    <property type="term" value="F:signaling receptor activity"/>
    <property type="evidence" value="ECO:0007669"/>
    <property type="project" value="TreeGrafter"/>
</dbReference>
<dbReference type="AlphaFoldDB" id="A0A8S3Q4Z8"/>
<comment type="caution">
    <text evidence="10">The sequence shown here is derived from an EMBL/GenBank/DDBJ whole genome shotgun (WGS) entry which is preliminary data.</text>
</comment>
<dbReference type="InterPro" id="IPR032675">
    <property type="entry name" value="LRR_dom_sf"/>
</dbReference>
<comment type="subcellular location">
    <subcellularLocation>
        <location evidence="1">Membrane</location>
        <topology evidence="1">Single-pass membrane protein</topology>
    </subcellularLocation>
</comment>
<dbReference type="GO" id="GO:0005886">
    <property type="term" value="C:plasma membrane"/>
    <property type="evidence" value="ECO:0007669"/>
    <property type="project" value="TreeGrafter"/>
</dbReference>
<dbReference type="Proteomes" id="UP000683360">
    <property type="component" value="Unassembled WGS sequence"/>
</dbReference>
<organism evidence="10 11">
    <name type="scientific">Mytilus edulis</name>
    <name type="common">Blue mussel</name>
    <dbReference type="NCBI Taxonomy" id="6550"/>
    <lineage>
        <taxon>Eukaryota</taxon>
        <taxon>Metazoa</taxon>
        <taxon>Spiralia</taxon>
        <taxon>Lophotrochozoa</taxon>
        <taxon>Mollusca</taxon>
        <taxon>Bivalvia</taxon>
        <taxon>Autobranchia</taxon>
        <taxon>Pteriomorphia</taxon>
        <taxon>Mytilida</taxon>
        <taxon>Mytiloidea</taxon>
        <taxon>Mytilidae</taxon>
        <taxon>Mytilinae</taxon>
        <taxon>Mytilus</taxon>
    </lineage>
</organism>
<dbReference type="InterPro" id="IPR000157">
    <property type="entry name" value="TIR_dom"/>
</dbReference>
<proteinExistence type="inferred from homology"/>
<evidence type="ECO:0000256" key="2">
    <source>
        <dbReference type="ARBA" id="ARBA00009634"/>
    </source>
</evidence>
<evidence type="ECO:0000256" key="4">
    <source>
        <dbReference type="ARBA" id="ARBA00022729"/>
    </source>
</evidence>
<feature type="signal peptide" evidence="8">
    <location>
        <begin position="1"/>
        <end position="23"/>
    </location>
</feature>
<dbReference type="Pfam" id="PF01582">
    <property type="entry name" value="TIR"/>
    <property type="match status" value="1"/>
</dbReference>
<feature type="transmembrane region" description="Helical" evidence="7">
    <location>
        <begin position="531"/>
        <end position="551"/>
    </location>
</feature>
<dbReference type="PANTHER" id="PTHR24365:SF541">
    <property type="entry name" value="PROTEIN TOLL-RELATED"/>
    <property type="match status" value="1"/>
</dbReference>
<evidence type="ECO:0000256" key="3">
    <source>
        <dbReference type="ARBA" id="ARBA00022692"/>
    </source>
</evidence>
<evidence type="ECO:0000313" key="10">
    <source>
        <dbReference type="EMBL" id="CAG2190417.1"/>
    </source>
</evidence>
<reference evidence="10" key="1">
    <citation type="submission" date="2021-03" db="EMBL/GenBank/DDBJ databases">
        <authorList>
            <person name="Bekaert M."/>
        </authorList>
    </citation>
    <scope>NUCLEOTIDE SEQUENCE</scope>
</reference>
<gene>
    <name evidence="10" type="ORF">MEDL_5728</name>
</gene>
<evidence type="ECO:0000313" key="11">
    <source>
        <dbReference type="Proteomes" id="UP000683360"/>
    </source>
</evidence>
<dbReference type="PANTHER" id="PTHR24365">
    <property type="entry name" value="TOLL-LIKE RECEPTOR"/>
    <property type="match status" value="1"/>
</dbReference>
<keyword evidence="5 7" id="KW-1133">Transmembrane helix</keyword>
<accession>A0A8S3Q4Z8</accession>
<feature type="domain" description="TIR" evidence="9">
    <location>
        <begin position="578"/>
        <end position="721"/>
    </location>
</feature>
<protein>
    <recommendedName>
        <fullName evidence="9">TIR domain-containing protein</fullName>
    </recommendedName>
</protein>
<evidence type="ECO:0000256" key="6">
    <source>
        <dbReference type="ARBA" id="ARBA00023136"/>
    </source>
</evidence>
<evidence type="ECO:0000256" key="1">
    <source>
        <dbReference type="ARBA" id="ARBA00004167"/>
    </source>
</evidence>
<dbReference type="PROSITE" id="PS51257">
    <property type="entry name" value="PROKAR_LIPOPROTEIN"/>
    <property type="match status" value="1"/>
</dbReference>
<keyword evidence="11" id="KW-1185">Reference proteome</keyword>
<dbReference type="EMBL" id="CAJPWZ010000329">
    <property type="protein sequence ID" value="CAG2190417.1"/>
    <property type="molecule type" value="Genomic_DNA"/>
</dbReference>
<dbReference type="PROSITE" id="PS51450">
    <property type="entry name" value="LRR"/>
    <property type="match status" value="1"/>
</dbReference>
<evidence type="ECO:0000256" key="7">
    <source>
        <dbReference type="SAM" id="Phobius"/>
    </source>
</evidence>
<dbReference type="InterPro" id="IPR001611">
    <property type="entry name" value="Leu-rich_rpt"/>
</dbReference>
<keyword evidence="4 8" id="KW-0732">Signal</keyword>
<dbReference type="InterPro" id="IPR035897">
    <property type="entry name" value="Toll_tir_struct_dom_sf"/>
</dbReference>
<dbReference type="GO" id="GO:0007165">
    <property type="term" value="P:signal transduction"/>
    <property type="evidence" value="ECO:0007669"/>
    <property type="project" value="InterPro"/>
</dbReference>
<dbReference type="SUPFAM" id="SSF52200">
    <property type="entry name" value="Toll/Interleukin receptor TIR domain"/>
    <property type="match status" value="1"/>
</dbReference>
<evidence type="ECO:0000256" key="5">
    <source>
        <dbReference type="ARBA" id="ARBA00022989"/>
    </source>
</evidence>
<keyword evidence="6 7" id="KW-0472">Membrane</keyword>
<dbReference type="OrthoDB" id="6044702at2759"/>
<dbReference type="Gene3D" id="3.40.50.10140">
    <property type="entry name" value="Toll/interleukin-1 receptor homology (TIR) domain"/>
    <property type="match status" value="1"/>
</dbReference>
<keyword evidence="3 7" id="KW-0812">Transmembrane</keyword>
<sequence length="721" mass="84049">MKRVLHNVCALLIGCIILETVASQTLNEKLALLLNRDDLLCPEECLFTHQHHYFRDDMECCMCLAQPFWMLNTSNVGQISVSFLQDNTPFVTVNNGTYVEFYNVTLQYGNLSTIPKELCNINGLVYIDFSYNHISVIDAMTCIKSLDTFIFRGNRVRYLKNNVFSGMRYLRVVDLSYNELRNIEPGLFLHVDGSLSFFDVSNNFLENLDISNIIWEKQDYFCVSNFSFNVLRNMTNVMSWRCDIHADLGHGGYTDFTYNNFTYFVDIAEMGFYDITLLGKLYFYSFDFRFNRWMCDCRFFPLLNKSNIANQILGSAHHGLKCHLPPEYKDRFVSEFIKEQDLLICNISFADKCPPNCRCFYQPSRNRTVVTCRSSLISHKLPLVLPDYVNLVIDFSSNRISNLQVEFQRLLSEERTFLIRTKEISFASNIIKDIPDIVFVALNNATKINFMNNLITRIPKSLKTHRPCDVLFGTVNISCGCSDIWLQNWLPSSGHCFNNTRVMCHTSAGLISILDIDKYLIGCSDADSITMWVQICLGICLCCTIVSALIINQFRLEMYILLREYLFTFRQMSNSPPIAYDVYISCNEQDPNLRKWITYTLLSYFKDKRLSVFLPYRDCQPGTPREDEIRETMAKSRNMVIILSEVCDDISKPWLSLELRYAWLNYRNDWRRNIVIINYDLLETKDLSDKYIKAFFRLGKCIDFSNYTKDINPKVISLIRH</sequence>